<dbReference type="Proteomes" id="UP000014071">
    <property type="component" value="Unassembled WGS sequence"/>
</dbReference>
<dbReference type="HOGENOM" id="CLU_2360661_0_0_1"/>
<organism evidence="1 2">
    <name type="scientific">Pseudozyma hubeiensis (strain SY62)</name>
    <name type="common">Yeast</name>
    <dbReference type="NCBI Taxonomy" id="1305764"/>
    <lineage>
        <taxon>Eukaryota</taxon>
        <taxon>Fungi</taxon>
        <taxon>Dikarya</taxon>
        <taxon>Basidiomycota</taxon>
        <taxon>Ustilaginomycotina</taxon>
        <taxon>Ustilaginomycetes</taxon>
        <taxon>Ustilaginales</taxon>
        <taxon>Ustilaginaceae</taxon>
        <taxon>Pseudozyma</taxon>
    </lineage>
</organism>
<sequence>MLSKMGTERNAMGGFATLNVKLGLVRGPRTASFGLYYRCTTFRKFTDRRRCVPTDSRAGTASKRIDTRCPKPSDSALRYCDRMRSEAPGRTPALDG</sequence>
<dbReference type="RefSeq" id="XP_012192257.1">
    <property type="nucleotide sequence ID" value="XM_012336867.1"/>
</dbReference>
<evidence type="ECO:0000313" key="1">
    <source>
        <dbReference type="EMBL" id="GAC98670.1"/>
    </source>
</evidence>
<keyword evidence="2" id="KW-1185">Reference proteome</keyword>
<proteinExistence type="predicted"/>
<dbReference type="EMBL" id="DF238821">
    <property type="protein sequence ID" value="GAC98670.1"/>
    <property type="molecule type" value="Genomic_DNA"/>
</dbReference>
<evidence type="ECO:0000313" key="2">
    <source>
        <dbReference type="Proteomes" id="UP000014071"/>
    </source>
</evidence>
<name>R9PKM4_PSEHS</name>
<reference evidence="2" key="1">
    <citation type="journal article" date="2013" name="Genome Announc.">
        <title>Draft genome sequence of the basidiomycetous yeast-like fungus Pseudozyma hubeiensis SY62, which produces an abundant amount of the biosurfactant mannosylerythritol lipids.</title>
        <authorList>
            <person name="Konishi M."/>
            <person name="Hatada Y."/>
            <person name="Horiuchi J."/>
        </authorList>
    </citation>
    <scope>NUCLEOTIDE SEQUENCE [LARGE SCALE GENOMIC DNA]</scope>
    <source>
        <strain evidence="2">SY62</strain>
    </source>
</reference>
<dbReference type="AlphaFoldDB" id="R9PKM4"/>
<gene>
    <name evidence="1" type="ORF">PHSY_006264</name>
</gene>
<dbReference type="GeneID" id="24111536"/>
<accession>R9PKM4</accession>
<protein>
    <submittedName>
        <fullName evidence="1">Uncharacterized protein</fullName>
    </submittedName>
</protein>